<sequence length="55" mass="6113">MPKLTEVGIIVVFLIVLTFTLSLFAKESIVNIWADILKIGISGYLGFLTRSLTEK</sequence>
<dbReference type="AlphaFoldDB" id="B7K9B3"/>
<protein>
    <submittedName>
        <fullName evidence="2">Uncharacterized protein</fullName>
    </submittedName>
</protein>
<evidence type="ECO:0000256" key="1">
    <source>
        <dbReference type="SAM" id="Phobius"/>
    </source>
</evidence>
<feature type="transmembrane region" description="Helical" evidence="1">
    <location>
        <begin position="7"/>
        <end position="25"/>
    </location>
</feature>
<name>B7K9B3_GLOC7</name>
<keyword evidence="1" id="KW-0812">Transmembrane</keyword>
<dbReference type="KEGG" id="cyc:PCC7424_0126"/>
<keyword evidence="1" id="KW-0472">Membrane</keyword>
<dbReference type="STRING" id="65393.PCC7424_0126"/>
<keyword evidence="3" id="KW-1185">Reference proteome</keyword>
<gene>
    <name evidence="2" type="ordered locus">PCC7424_0126</name>
</gene>
<evidence type="ECO:0000313" key="3">
    <source>
        <dbReference type="Proteomes" id="UP000002384"/>
    </source>
</evidence>
<dbReference type="HOGENOM" id="CLU_3024559_0_0_3"/>
<dbReference type="Proteomes" id="UP000002384">
    <property type="component" value="Chromosome"/>
</dbReference>
<reference evidence="3" key="1">
    <citation type="journal article" date="2011" name="MBio">
        <title>Novel metabolic attributes of the genus Cyanothece, comprising a group of unicellular nitrogen-fixing Cyanobacteria.</title>
        <authorList>
            <person name="Bandyopadhyay A."/>
            <person name="Elvitigala T."/>
            <person name="Welsh E."/>
            <person name="Stockel J."/>
            <person name="Liberton M."/>
            <person name="Min H."/>
            <person name="Sherman L.A."/>
            <person name="Pakrasi H.B."/>
        </authorList>
    </citation>
    <scope>NUCLEOTIDE SEQUENCE [LARGE SCALE GENOMIC DNA]</scope>
    <source>
        <strain evidence="3">PCC 7424</strain>
    </source>
</reference>
<keyword evidence="1" id="KW-1133">Transmembrane helix</keyword>
<organism evidence="2 3">
    <name type="scientific">Gloeothece citriformis (strain PCC 7424)</name>
    <name type="common">Cyanothece sp. (strain PCC 7424)</name>
    <dbReference type="NCBI Taxonomy" id="65393"/>
    <lineage>
        <taxon>Bacteria</taxon>
        <taxon>Bacillati</taxon>
        <taxon>Cyanobacteriota</taxon>
        <taxon>Cyanophyceae</taxon>
        <taxon>Oscillatoriophycideae</taxon>
        <taxon>Chroococcales</taxon>
        <taxon>Aphanothecaceae</taxon>
        <taxon>Gloeothece</taxon>
        <taxon>Gloeothece citriformis</taxon>
    </lineage>
</organism>
<feature type="transmembrane region" description="Helical" evidence="1">
    <location>
        <begin position="31"/>
        <end position="49"/>
    </location>
</feature>
<evidence type="ECO:0000313" key="2">
    <source>
        <dbReference type="EMBL" id="ACK68596.1"/>
    </source>
</evidence>
<dbReference type="EMBL" id="CP001291">
    <property type="protein sequence ID" value="ACK68596.1"/>
    <property type="molecule type" value="Genomic_DNA"/>
</dbReference>
<proteinExistence type="predicted"/>
<accession>B7K9B3</accession>